<comment type="caution">
    <text evidence="3">The sequence shown here is derived from an EMBL/GenBank/DDBJ whole genome shotgun (WGS) entry which is preliminary data.</text>
</comment>
<keyword evidence="4" id="KW-1185">Reference proteome</keyword>
<evidence type="ECO:0000313" key="3">
    <source>
        <dbReference type="EMBL" id="KAL3692856.1"/>
    </source>
</evidence>
<dbReference type="PANTHER" id="PTHR33116">
    <property type="entry name" value="REVERSE TRANSCRIPTASE ZINC-BINDING DOMAIN-CONTAINING PROTEIN-RELATED-RELATED"/>
    <property type="match status" value="1"/>
</dbReference>
<evidence type="ECO:0000313" key="4">
    <source>
        <dbReference type="Proteomes" id="UP001633002"/>
    </source>
</evidence>
<dbReference type="InterPro" id="IPR026960">
    <property type="entry name" value="RVT-Znf"/>
</dbReference>
<organism evidence="3 4">
    <name type="scientific">Riccia sorocarpa</name>
    <dbReference type="NCBI Taxonomy" id="122646"/>
    <lineage>
        <taxon>Eukaryota</taxon>
        <taxon>Viridiplantae</taxon>
        <taxon>Streptophyta</taxon>
        <taxon>Embryophyta</taxon>
        <taxon>Marchantiophyta</taxon>
        <taxon>Marchantiopsida</taxon>
        <taxon>Marchantiidae</taxon>
        <taxon>Marchantiales</taxon>
        <taxon>Ricciaceae</taxon>
        <taxon>Riccia</taxon>
    </lineage>
</organism>
<feature type="domain" description="Reverse transcriptase zinc-binding" evidence="2">
    <location>
        <begin position="215"/>
        <end position="282"/>
    </location>
</feature>
<protein>
    <recommendedName>
        <fullName evidence="2">Reverse transcriptase zinc-binding domain-containing protein</fullName>
    </recommendedName>
</protein>
<gene>
    <name evidence="3" type="ORF">R1sor_006507</name>
</gene>
<evidence type="ECO:0000259" key="2">
    <source>
        <dbReference type="Pfam" id="PF13966"/>
    </source>
</evidence>
<dbReference type="Pfam" id="PF13966">
    <property type="entry name" value="zf-RVT"/>
    <property type="match status" value="1"/>
</dbReference>
<sequence>MSIGLDQKGIRRIESLLGNFLWGWSDEKKPKTHLIAWEKLHLPKELGGLGWKPLEVKMKSFLAMKIPRIFAGEDIGEKIRVLNEYPVSKIESVILRVNPECRTALVKARRWWRKLQWEKADDFTRRRSLVEDMERELWAHGVFLEEIDRIHLHNILEIFSRLQSTGEIEGTYANWRWTDQEPDIELWMVKRPVLQQLMLTDWIQKRRRQKPQLFRLEAEKTLWKRLWESVAPSRTKMDTWKLMHEGYFTNLRAEKMGVRDALCEWCGVGDESIDHLFWSCRRLRQRKTKLQQLLGPRTDAALGNAITFGEQISEAVKQTRSNLAALVTLISWAQTVWGERNKFVFERKRKSTPLAVILGSGLAEVSSKLAGKMSEGRELIYKESLNRLEVWREQCLGRPQRVAEPVARRVRVDASGSEERNTSVNRARLVTGGHHPGRPPDSY</sequence>
<dbReference type="Proteomes" id="UP001633002">
    <property type="component" value="Unassembled WGS sequence"/>
</dbReference>
<dbReference type="EMBL" id="JBJQOH010000003">
    <property type="protein sequence ID" value="KAL3692856.1"/>
    <property type="molecule type" value="Genomic_DNA"/>
</dbReference>
<dbReference type="PANTHER" id="PTHR33116:SF78">
    <property type="entry name" value="OS12G0587133 PROTEIN"/>
    <property type="match status" value="1"/>
</dbReference>
<accession>A0ABD3HPV7</accession>
<reference evidence="3 4" key="1">
    <citation type="submission" date="2024-09" db="EMBL/GenBank/DDBJ databases">
        <title>Chromosome-scale assembly of Riccia sorocarpa.</title>
        <authorList>
            <person name="Paukszto L."/>
        </authorList>
    </citation>
    <scope>NUCLEOTIDE SEQUENCE [LARGE SCALE GENOMIC DNA]</scope>
    <source>
        <strain evidence="3">LP-2024</strain>
        <tissue evidence="3">Aerial parts of the thallus</tissue>
    </source>
</reference>
<name>A0ABD3HPV7_9MARC</name>
<proteinExistence type="predicted"/>
<feature type="region of interest" description="Disordered" evidence="1">
    <location>
        <begin position="413"/>
        <end position="443"/>
    </location>
</feature>
<evidence type="ECO:0000256" key="1">
    <source>
        <dbReference type="SAM" id="MobiDB-lite"/>
    </source>
</evidence>
<dbReference type="AlphaFoldDB" id="A0ABD3HPV7"/>